<accession>A0A926P1D6</accession>
<protein>
    <submittedName>
        <fullName evidence="1">Tautomerase enzyme</fullName>
    </submittedName>
</protein>
<gene>
    <name evidence="1" type="ORF">HK439_24665</name>
</gene>
<comment type="caution">
    <text evidence="1">The sequence shown here is derived from an EMBL/GenBank/DDBJ whole genome shotgun (WGS) entry which is preliminary data.</text>
</comment>
<dbReference type="AlphaFoldDB" id="A0A926P1D6"/>
<dbReference type="EMBL" id="JABFCZ010000039">
    <property type="protein sequence ID" value="MBD1549464.1"/>
    <property type="molecule type" value="Genomic_DNA"/>
</dbReference>
<sequence length="142" mass="14809">MPIQLIVTDGLIAPDRQQSAFSQLTDLLLSLHGLTGNEFMTPAVIGEVTVVPAGKTFAAGDPEPIAVLELTVPSFVLATPELKAAWIEQGTDIIEKAAEGKLPRHRIFANISYAVDGGWGIAGKAYSNADLGDAIQKAAAAA</sequence>
<dbReference type="Proteomes" id="UP000598467">
    <property type="component" value="Unassembled WGS sequence"/>
</dbReference>
<evidence type="ECO:0000313" key="1">
    <source>
        <dbReference type="EMBL" id="MBD1549464.1"/>
    </source>
</evidence>
<reference evidence="1" key="1">
    <citation type="submission" date="2020-05" db="EMBL/GenBank/DDBJ databases">
        <title>Identification of trans-AT polyketide cluster in two marine bacteria, producers of a novel glutaramide-containing polyketide sesbanimide D and analogs.</title>
        <authorList>
            <person name="Kacar D."/>
            <person name="Rodriguez P."/>
            <person name="Canedo L."/>
            <person name="Gonzalez E."/>
            <person name="Galan B."/>
            <person name="De La Calle F."/>
            <person name="Garcia J.L."/>
        </authorList>
    </citation>
    <scope>NUCLEOTIDE SEQUENCE</scope>
    <source>
        <strain evidence="1">PHM038</strain>
    </source>
</reference>
<organism evidence="1 2">
    <name type="scientific">Roseibium aggregatum</name>
    <dbReference type="NCBI Taxonomy" id="187304"/>
    <lineage>
        <taxon>Bacteria</taxon>
        <taxon>Pseudomonadati</taxon>
        <taxon>Pseudomonadota</taxon>
        <taxon>Alphaproteobacteria</taxon>
        <taxon>Hyphomicrobiales</taxon>
        <taxon>Stappiaceae</taxon>
        <taxon>Roseibium</taxon>
    </lineage>
</organism>
<name>A0A926P1D6_9HYPH</name>
<evidence type="ECO:0000313" key="2">
    <source>
        <dbReference type="Proteomes" id="UP000598467"/>
    </source>
</evidence>
<dbReference type="RefSeq" id="WP_190294154.1">
    <property type="nucleotide sequence ID" value="NZ_JABFCZ010000039.1"/>
</dbReference>
<proteinExistence type="predicted"/>